<name>A0A4R1QYB4_9FIRM</name>
<evidence type="ECO:0000313" key="1">
    <source>
        <dbReference type="EMBL" id="TCL57974.1"/>
    </source>
</evidence>
<dbReference type="AlphaFoldDB" id="A0A4R1QYB4"/>
<evidence type="ECO:0000313" key="2">
    <source>
        <dbReference type="Proteomes" id="UP000295718"/>
    </source>
</evidence>
<accession>A0A4R1QYB4</accession>
<gene>
    <name evidence="1" type="ORF">EDD76_10788</name>
</gene>
<dbReference type="EMBL" id="SLUO01000007">
    <property type="protein sequence ID" value="TCL57974.1"/>
    <property type="molecule type" value="Genomic_DNA"/>
</dbReference>
<sequence length="30" mass="3460">MIDYVLFIRKDGMWVAAKVAPPAFSWQGDF</sequence>
<proteinExistence type="predicted"/>
<keyword evidence="2" id="KW-1185">Reference proteome</keyword>
<protein>
    <submittedName>
        <fullName evidence="1">Uncharacterized protein</fullName>
    </submittedName>
</protein>
<dbReference type="STRING" id="1469948.GCA_000732725_02209"/>
<comment type="caution">
    <text evidence="1">The sequence shown here is derived from an EMBL/GenBank/DDBJ whole genome shotgun (WGS) entry which is preliminary data.</text>
</comment>
<organism evidence="1 2">
    <name type="scientific">Kineothrix alysoides</name>
    <dbReference type="NCBI Taxonomy" id="1469948"/>
    <lineage>
        <taxon>Bacteria</taxon>
        <taxon>Bacillati</taxon>
        <taxon>Bacillota</taxon>
        <taxon>Clostridia</taxon>
        <taxon>Lachnospirales</taxon>
        <taxon>Lachnospiraceae</taxon>
        <taxon>Kineothrix</taxon>
    </lineage>
</organism>
<reference evidence="1 2" key="1">
    <citation type="submission" date="2019-03" db="EMBL/GenBank/DDBJ databases">
        <title>Genomic Encyclopedia of Type Strains, Phase IV (KMG-IV): sequencing the most valuable type-strain genomes for metagenomic binning, comparative biology and taxonomic classification.</title>
        <authorList>
            <person name="Goeker M."/>
        </authorList>
    </citation>
    <scope>NUCLEOTIDE SEQUENCE [LARGE SCALE GENOMIC DNA]</scope>
    <source>
        <strain evidence="1 2">DSM 100556</strain>
    </source>
</reference>
<dbReference type="Proteomes" id="UP000295718">
    <property type="component" value="Unassembled WGS sequence"/>
</dbReference>